<dbReference type="PANTHER" id="PTHR44170:SF54">
    <property type="entry name" value="FI24025P1"/>
    <property type="match status" value="1"/>
</dbReference>
<dbReference type="GO" id="GO:0098609">
    <property type="term" value="P:cell-cell adhesion"/>
    <property type="evidence" value="ECO:0007669"/>
    <property type="project" value="TreeGrafter"/>
</dbReference>
<feature type="domain" description="Ig-like" evidence="7">
    <location>
        <begin position="115"/>
        <end position="212"/>
    </location>
</feature>
<evidence type="ECO:0000256" key="6">
    <source>
        <dbReference type="SAM" id="SignalP"/>
    </source>
</evidence>
<evidence type="ECO:0000256" key="5">
    <source>
        <dbReference type="SAM" id="Phobius"/>
    </source>
</evidence>
<dbReference type="InterPro" id="IPR013098">
    <property type="entry name" value="Ig_I-set"/>
</dbReference>
<feature type="region of interest" description="Disordered" evidence="4">
    <location>
        <begin position="1108"/>
        <end position="1131"/>
    </location>
</feature>
<dbReference type="Pfam" id="PF07679">
    <property type="entry name" value="I-set"/>
    <property type="match status" value="3"/>
</dbReference>
<feature type="domain" description="Fibronectin type-III" evidence="8">
    <location>
        <begin position="732"/>
        <end position="824"/>
    </location>
</feature>
<evidence type="ECO:0000259" key="7">
    <source>
        <dbReference type="PROSITE" id="PS50835"/>
    </source>
</evidence>
<dbReference type="Pfam" id="PF13927">
    <property type="entry name" value="Ig_3"/>
    <property type="match status" value="1"/>
</dbReference>
<dbReference type="PRINTS" id="PR00014">
    <property type="entry name" value="FNTYPEIII"/>
</dbReference>
<feature type="transmembrane region" description="Helical" evidence="5">
    <location>
        <begin position="1077"/>
        <end position="1103"/>
    </location>
</feature>
<feature type="domain" description="Fibronectin type-III" evidence="8">
    <location>
        <begin position="948"/>
        <end position="1045"/>
    </location>
</feature>
<dbReference type="Proteomes" id="UP000593567">
    <property type="component" value="Unassembled WGS sequence"/>
</dbReference>
<dbReference type="InterPro" id="IPR013783">
    <property type="entry name" value="Ig-like_fold"/>
</dbReference>
<gene>
    <name evidence="9" type="ORF">EB796_017357</name>
</gene>
<proteinExistence type="predicted"/>
<keyword evidence="1" id="KW-0677">Repeat</keyword>
<keyword evidence="5" id="KW-0472">Membrane</keyword>
<feature type="domain" description="Fibronectin type-III" evidence="8">
    <location>
        <begin position="535"/>
        <end position="625"/>
    </location>
</feature>
<dbReference type="InterPro" id="IPR007110">
    <property type="entry name" value="Ig-like_dom"/>
</dbReference>
<comment type="caution">
    <text evidence="9">The sequence shown here is derived from an EMBL/GenBank/DDBJ whole genome shotgun (WGS) entry which is preliminary data.</text>
</comment>
<dbReference type="SMR" id="A0A7J7JFG2"/>
<evidence type="ECO:0000259" key="8">
    <source>
        <dbReference type="PROSITE" id="PS50853"/>
    </source>
</evidence>
<dbReference type="Gene3D" id="2.60.40.10">
    <property type="entry name" value="Immunoglobulins"/>
    <property type="match status" value="10"/>
</dbReference>
<evidence type="ECO:0000313" key="10">
    <source>
        <dbReference type="Proteomes" id="UP000593567"/>
    </source>
</evidence>
<dbReference type="PROSITE" id="PS50853">
    <property type="entry name" value="FN3"/>
    <property type="match status" value="6"/>
</dbReference>
<dbReference type="InterPro" id="IPR003598">
    <property type="entry name" value="Ig_sub2"/>
</dbReference>
<dbReference type="FunFam" id="2.60.40.10:FF:000107">
    <property type="entry name" value="Myosin, light chain kinase a"/>
    <property type="match status" value="1"/>
</dbReference>
<dbReference type="SUPFAM" id="SSF48726">
    <property type="entry name" value="Immunoglobulin"/>
    <property type="match status" value="4"/>
</dbReference>
<feature type="region of interest" description="Disordered" evidence="4">
    <location>
        <begin position="1199"/>
        <end position="1254"/>
    </location>
</feature>
<feature type="signal peptide" evidence="6">
    <location>
        <begin position="1"/>
        <end position="18"/>
    </location>
</feature>
<feature type="domain" description="Ig-like" evidence="7">
    <location>
        <begin position="15"/>
        <end position="114"/>
    </location>
</feature>
<keyword evidence="3" id="KW-0393">Immunoglobulin domain</keyword>
<dbReference type="SMART" id="SM00060">
    <property type="entry name" value="FN3"/>
    <property type="match status" value="6"/>
</dbReference>
<feature type="compositionally biased region" description="Polar residues" evidence="4">
    <location>
        <begin position="1244"/>
        <end position="1254"/>
    </location>
</feature>
<dbReference type="InterPro" id="IPR036116">
    <property type="entry name" value="FN3_sf"/>
</dbReference>
<dbReference type="OrthoDB" id="114660at2759"/>
<keyword evidence="6" id="KW-0732">Signal</keyword>
<accession>A0A7J7JFG2</accession>
<dbReference type="SMART" id="SM00409">
    <property type="entry name" value="IG"/>
    <property type="match status" value="4"/>
</dbReference>
<feature type="compositionally biased region" description="Polar residues" evidence="4">
    <location>
        <begin position="1111"/>
        <end position="1122"/>
    </location>
</feature>
<dbReference type="Pfam" id="PF00041">
    <property type="entry name" value="fn3"/>
    <property type="match status" value="5"/>
</dbReference>
<feature type="domain" description="Fibronectin type-III" evidence="8">
    <location>
        <begin position="846"/>
        <end position="943"/>
    </location>
</feature>
<feature type="domain" description="Fibronectin type-III" evidence="8">
    <location>
        <begin position="630"/>
        <end position="725"/>
    </location>
</feature>
<evidence type="ECO:0000256" key="4">
    <source>
        <dbReference type="SAM" id="MobiDB-lite"/>
    </source>
</evidence>
<sequence length="1265" mass="136194">MEHSTIILIACIIGPSFATFDFTIVPRDTSVVVGQQASLSCSATYNNGTPDVYSWERNGELLSMRSTGVNKLILTNGSIVFSSITDSGASPDTGSYRCIAEKIGSGGKVHRIATPEVFLRSAYMGDFTIQPADVSLSAGENAMFECRTNGLPASTYTWTKDGNPISTSEDILTHGDGEVLEVQSVAASAEGSYQCHATNVAGVKQSSSAYLSVQPAAGGSTAPAFIVRPRDVSVKKGSKAILYCAVTGLGASGNKPVLTWLRSGSTINIAESGGHYQLLGGGSLQINNVGPADEGKYTCRGDNLIDISDAEATVTVLVAPYFATRPANTEAYVNGDAELKCDIRGYPLPTVSWLKNSNYVNIDQYSRMVGGNLNTMALMPSDAGYYQCIGVNSVGSVFATAELTVLVDGDADTVSTVSRSPLDLTNYTHSGLPLPPASLQAVLISYTYITLSWESSSTPEIPVSGYTVSAVSLSDPAASARLRTASTTSTDYTMQGLQPDTNYLFRIYAYNSKGRSLASQELTVRTNAEVAVPGPVGSINITHVSEDSLGVAWDEPSNTNGPITEYKIFYYSTDQSKESNMSSVLASALIENLDPYTQYRLRVVAYNGNGEGMPSSEVPVRTLSTRPSAAPLRVSAQPTGVYSIMLKWSPPPPDTVNGQLTGYKIRYKAKDSFGRASSYTTDADARSHEVGGLDPGTTYLIRVGAVNINGTGVLSDWVEASTYSASLEESRPPGRPIKLTLQPFPRELIVSWIPADDNILIKGYKLGYGTITPDAHWVDIESHLRLTTLTNLQSKSNYVVQLFAYNAAGEGARIEQQTYTTEETTSSTSVAVNTVETTTGLPALSPPHGVETRVMSSSSIIVTWTDGTLGGIQENIDGRIYRLKYHVVSGSSHRRPKYIDTSDFVVHLKKLKPATKYEFAVMVTRNDRSSLYSFSTTNTTLEDAPATAPSDLTVSSSDRGHQYVHISWQPPSQPNGNIISYQIFSSTDDTLPIKQWARDAAVGSSLNYQYGQVTANTRYYFLIVAQTKVGSSPASEVVSFKTPKADRKSTFLEGVSTVGVIAEPVDPSLSLLQKSPYLIWIIIVSVAVISIIAIAVITAVLCCRKNKSTKQQRSPAKHTTQPPDLVAKPNPPDLWIDHERHELTGLRLQSETDNETDERTSMLQSNFDVSVSLAGDMTYPDDMKFSSLTRSGRPVIIASNPHRDAMPRASVTPMTADSTRPLYPRTQFASGGQHGATPRVHVGDTSQPSSGSHCFQLFSNESVLQ</sequence>
<keyword evidence="5" id="KW-1133">Transmembrane helix</keyword>
<dbReference type="CDD" id="cd00063">
    <property type="entry name" value="FN3"/>
    <property type="match status" value="6"/>
</dbReference>
<evidence type="ECO:0000313" key="9">
    <source>
        <dbReference type="EMBL" id="KAF6024356.1"/>
    </source>
</evidence>
<dbReference type="InterPro" id="IPR003961">
    <property type="entry name" value="FN3_dom"/>
</dbReference>
<dbReference type="PROSITE" id="PS50835">
    <property type="entry name" value="IG_LIKE"/>
    <property type="match status" value="4"/>
</dbReference>
<dbReference type="SUPFAM" id="SSF49265">
    <property type="entry name" value="Fibronectin type III"/>
    <property type="match status" value="4"/>
</dbReference>
<reference evidence="9" key="1">
    <citation type="submission" date="2020-06" db="EMBL/GenBank/DDBJ databases">
        <title>Draft genome of Bugula neritina, a colonial animal packing powerful symbionts and potential medicines.</title>
        <authorList>
            <person name="Rayko M."/>
        </authorList>
    </citation>
    <scope>NUCLEOTIDE SEQUENCE [LARGE SCALE GENOMIC DNA]</scope>
    <source>
        <strain evidence="9">Kwan_BN1</strain>
    </source>
</reference>
<evidence type="ECO:0000256" key="3">
    <source>
        <dbReference type="ARBA" id="ARBA00023319"/>
    </source>
</evidence>
<evidence type="ECO:0000256" key="1">
    <source>
        <dbReference type="ARBA" id="ARBA00022737"/>
    </source>
</evidence>
<dbReference type="PANTHER" id="PTHR44170">
    <property type="entry name" value="PROTEIN SIDEKICK"/>
    <property type="match status" value="1"/>
</dbReference>
<dbReference type="FunFam" id="2.60.40.10:FF:000028">
    <property type="entry name" value="Neuronal cell adhesion molecule"/>
    <property type="match status" value="1"/>
</dbReference>
<feature type="domain" description="Ig-like" evidence="7">
    <location>
        <begin position="223"/>
        <end position="315"/>
    </location>
</feature>
<keyword evidence="5" id="KW-0812">Transmembrane</keyword>
<evidence type="ECO:0000256" key="2">
    <source>
        <dbReference type="ARBA" id="ARBA00023157"/>
    </source>
</evidence>
<feature type="domain" description="Fibronectin type-III" evidence="8">
    <location>
        <begin position="435"/>
        <end position="529"/>
    </location>
</feature>
<keyword evidence="2" id="KW-1015">Disulfide bond</keyword>
<dbReference type="InterPro" id="IPR036179">
    <property type="entry name" value="Ig-like_dom_sf"/>
</dbReference>
<dbReference type="InterPro" id="IPR003599">
    <property type="entry name" value="Ig_sub"/>
</dbReference>
<dbReference type="SMART" id="SM00408">
    <property type="entry name" value="IGc2"/>
    <property type="match status" value="4"/>
</dbReference>
<dbReference type="AlphaFoldDB" id="A0A7J7JFG2"/>
<name>A0A7J7JFG2_BUGNE</name>
<dbReference type="FunFam" id="2.60.40.10:FF:000032">
    <property type="entry name" value="palladin isoform X1"/>
    <property type="match status" value="1"/>
</dbReference>
<dbReference type="EMBL" id="VXIV02002587">
    <property type="protein sequence ID" value="KAF6024356.1"/>
    <property type="molecule type" value="Genomic_DNA"/>
</dbReference>
<feature type="chain" id="PRO_5029864416" evidence="6">
    <location>
        <begin position="19"/>
        <end position="1265"/>
    </location>
</feature>
<protein>
    <submittedName>
        <fullName evidence="9">Fra</fullName>
    </submittedName>
</protein>
<feature type="domain" description="Ig-like" evidence="7">
    <location>
        <begin position="320"/>
        <end position="404"/>
    </location>
</feature>
<organism evidence="9 10">
    <name type="scientific">Bugula neritina</name>
    <name type="common">Brown bryozoan</name>
    <name type="synonym">Sertularia neritina</name>
    <dbReference type="NCBI Taxonomy" id="10212"/>
    <lineage>
        <taxon>Eukaryota</taxon>
        <taxon>Metazoa</taxon>
        <taxon>Spiralia</taxon>
        <taxon>Lophotrochozoa</taxon>
        <taxon>Bryozoa</taxon>
        <taxon>Gymnolaemata</taxon>
        <taxon>Cheilostomatida</taxon>
        <taxon>Flustrina</taxon>
        <taxon>Buguloidea</taxon>
        <taxon>Bugulidae</taxon>
        <taxon>Bugula</taxon>
    </lineage>
</organism>
<keyword evidence="10" id="KW-1185">Reference proteome</keyword>